<accession>A0A017T013</accession>
<name>A0A017T013_9BACT</name>
<dbReference type="eggNOG" id="COG0515">
    <property type="taxonomic scope" value="Bacteria"/>
</dbReference>
<keyword evidence="4" id="KW-0418">Kinase</keyword>
<gene>
    <name evidence="8" type="ORF">CAP_7411</name>
</gene>
<feature type="region of interest" description="Disordered" evidence="6">
    <location>
        <begin position="90"/>
        <end position="130"/>
    </location>
</feature>
<keyword evidence="3" id="KW-0547">Nucleotide-binding</keyword>
<dbReference type="Gene3D" id="1.10.510.10">
    <property type="entry name" value="Transferase(Phosphotransferase) domain 1"/>
    <property type="match status" value="2"/>
</dbReference>
<dbReference type="EMBL" id="ASRX01000065">
    <property type="protein sequence ID" value="EYF02200.1"/>
    <property type="molecule type" value="Genomic_DNA"/>
</dbReference>
<dbReference type="InterPro" id="IPR041664">
    <property type="entry name" value="AAA_16"/>
</dbReference>
<dbReference type="SMART" id="SM00220">
    <property type="entry name" value="S_TKc"/>
    <property type="match status" value="1"/>
</dbReference>
<dbReference type="Pfam" id="PF13191">
    <property type="entry name" value="AAA_16"/>
    <property type="match status" value="1"/>
</dbReference>
<evidence type="ECO:0000256" key="3">
    <source>
        <dbReference type="ARBA" id="ARBA00022741"/>
    </source>
</evidence>
<evidence type="ECO:0000256" key="1">
    <source>
        <dbReference type="ARBA" id="ARBA00012513"/>
    </source>
</evidence>
<dbReference type="SUPFAM" id="SSF56112">
    <property type="entry name" value="Protein kinase-like (PK-like)"/>
    <property type="match status" value="1"/>
</dbReference>
<dbReference type="GO" id="GO:0004674">
    <property type="term" value="F:protein serine/threonine kinase activity"/>
    <property type="evidence" value="ECO:0007669"/>
    <property type="project" value="UniProtKB-EC"/>
</dbReference>
<dbReference type="InterPro" id="IPR050660">
    <property type="entry name" value="NEK_Ser/Thr_kinase"/>
</dbReference>
<dbReference type="Gene3D" id="3.30.200.20">
    <property type="entry name" value="Phosphorylase Kinase, domain 1"/>
    <property type="match status" value="1"/>
</dbReference>
<dbReference type="SUPFAM" id="SSF52540">
    <property type="entry name" value="P-loop containing nucleoside triphosphate hydrolases"/>
    <property type="match status" value="1"/>
</dbReference>
<dbReference type="STRING" id="1192034.CAP_7411"/>
<dbReference type="EC" id="2.7.11.1" evidence="1"/>
<dbReference type="GO" id="GO:0005524">
    <property type="term" value="F:ATP binding"/>
    <property type="evidence" value="ECO:0007669"/>
    <property type="project" value="UniProtKB-KW"/>
</dbReference>
<evidence type="ECO:0000256" key="2">
    <source>
        <dbReference type="ARBA" id="ARBA00022679"/>
    </source>
</evidence>
<dbReference type="InterPro" id="IPR036388">
    <property type="entry name" value="WH-like_DNA-bd_sf"/>
</dbReference>
<keyword evidence="2" id="KW-0808">Transferase</keyword>
<dbReference type="Pfam" id="PF00069">
    <property type="entry name" value="Pkinase"/>
    <property type="match status" value="2"/>
</dbReference>
<dbReference type="Gene3D" id="3.40.50.300">
    <property type="entry name" value="P-loop containing nucleotide triphosphate hydrolases"/>
    <property type="match status" value="1"/>
</dbReference>
<evidence type="ECO:0000313" key="9">
    <source>
        <dbReference type="Proteomes" id="UP000019678"/>
    </source>
</evidence>
<dbReference type="Proteomes" id="UP000019678">
    <property type="component" value="Unassembled WGS sequence"/>
</dbReference>
<dbReference type="InterPro" id="IPR027417">
    <property type="entry name" value="P-loop_NTPase"/>
</dbReference>
<comment type="caution">
    <text evidence="8">The sequence shown here is derived from an EMBL/GenBank/DDBJ whole genome shotgun (WGS) entry which is preliminary data.</text>
</comment>
<sequence length="1241" mass="135001">MVRRIGAGGLGVVYEVLDREHQRRIALKTLRRLDADARLRLKYEFRALQDIHHPNLIGLGELHEDEGQLFFTMELIRGVDFLVYVQDHEDGGATDGDERGAGPTTQGTAREHEPLRTIPPSSVGPSSRWHSRRAIQVHQGRLRSALAQLVEAIAALHAAGKVHRDIKPSNVLVTAAGRVVLLDFGMIADSDGPAMDASIVGTEQYMAPEQAAGLPAGFEADWYSVGVVLYQALTGAYPFQVAPFMVMELKQRSEPEPPSTLVSGLPEDLVSLCMELLRIDPAARPTAGEVLRRLGRTQASAESIIPSRRGAVFVGRTEELEILTEALAEAGRGRALAVLIEGESGIGKTSLMRRFLDRITAEADVLVGRCYERDAVPYKAVDEVIDALSRTLAKLGKQDVEALLPERAELLGELFPVLAPVLKVGEEPTSSEPGEAMVAPREEAFAALREILRRLRQRGRIVIAIDDLQWADADGLALLSDLLRPPGEPALLFVATLRTGTGASSIELLERLAWPREAVWKVELGRLPGTESRELLRQLLAGASSGEERAMEATLREADGHPLFLDMLAREHLARGERRGTTRLRDLLWERIEVLAPEARELLDLLVIAGSPVPVGAARQAVRMDGPGFARHFAALRDAGLVRTRGAGEHQYLEIYHDRIGEIAQRGISAETKRDLHGRLAHALERSADTEADALAAHWREAGETERAFAHTAHAGDRAARVGDFERASALYREALALEETVPRRAGEDPTARATLRRTLQVHLGDALGHIGRSAAAAAVYLGALDGATPPEAMDIRRRAVEAHLRAGSVDEGLRVAEPLFVSLVIAAHQGSAAAQMLLRRAQSQLHELHYEERSLQESSPEALQRIDLCWSLATGLAFVDPGAGALFRSQSLLFSLDAGEPSRIVRAVALEASHVAAGGGPASERAAALLAESDRLARRLGNPHATSRVLLAQGVSAGFQGRWRASLTALDRAAEMLTERSLEARWERGVARYFSVWSLWFLGDLGEFSRRVLSSLHDEGEQDDRYLASLLRTSQANAFWLLRGDPDAAVREADVAIARWARTGRQLQPCFDLLARAHIFLYRGEGQAAAQLFDDRWPELERSLVSRIQVVRLYLAFVRGGALLAAARASADPLSRLSEVLGAASRIEGEGMPWATPLAAMLRAGAAAVRGEREEALSLLDRAATQLDAADMSLYAAAARFRVGALGDAATLAQTTQWMRQHGVADPARLTAMLAPGFPD</sequence>
<evidence type="ECO:0000313" key="8">
    <source>
        <dbReference type="EMBL" id="EYF02200.1"/>
    </source>
</evidence>
<keyword evidence="9" id="KW-1185">Reference proteome</keyword>
<reference evidence="8 9" key="1">
    <citation type="submission" date="2013-05" db="EMBL/GenBank/DDBJ databases">
        <title>Genome assembly of Chondromyces apiculatus DSM 436.</title>
        <authorList>
            <person name="Sharma G."/>
            <person name="Khatri I."/>
            <person name="Kaur C."/>
            <person name="Mayilraj S."/>
            <person name="Subramanian S."/>
        </authorList>
    </citation>
    <scope>NUCLEOTIDE SEQUENCE [LARGE SCALE GENOMIC DNA]</scope>
    <source>
        <strain evidence="8 9">DSM 436</strain>
    </source>
</reference>
<evidence type="ECO:0000259" key="7">
    <source>
        <dbReference type="PROSITE" id="PS50011"/>
    </source>
</evidence>
<evidence type="ECO:0000256" key="4">
    <source>
        <dbReference type="ARBA" id="ARBA00022777"/>
    </source>
</evidence>
<dbReference type="PROSITE" id="PS50011">
    <property type="entry name" value="PROTEIN_KINASE_DOM"/>
    <property type="match status" value="1"/>
</dbReference>
<organism evidence="8 9">
    <name type="scientific">Chondromyces apiculatus DSM 436</name>
    <dbReference type="NCBI Taxonomy" id="1192034"/>
    <lineage>
        <taxon>Bacteria</taxon>
        <taxon>Pseudomonadati</taxon>
        <taxon>Myxococcota</taxon>
        <taxon>Polyangia</taxon>
        <taxon>Polyangiales</taxon>
        <taxon>Polyangiaceae</taxon>
        <taxon>Chondromyces</taxon>
    </lineage>
</organism>
<keyword evidence="5" id="KW-0067">ATP-binding</keyword>
<dbReference type="PANTHER" id="PTHR43671">
    <property type="entry name" value="SERINE/THREONINE-PROTEIN KINASE NEK"/>
    <property type="match status" value="1"/>
</dbReference>
<evidence type="ECO:0000256" key="5">
    <source>
        <dbReference type="ARBA" id="ARBA00022840"/>
    </source>
</evidence>
<dbReference type="Gene3D" id="1.10.10.10">
    <property type="entry name" value="Winged helix-like DNA-binding domain superfamily/Winged helix DNA-binding domain"/>
    <property type="match status" value="1"/>
</dbReference>
<dbReference type="CDD" id="cd14014">
    <property type="entry name" value="STKc_PknB_like"/>
    <property type="match status" value="1"/>
</dbReference>
<dbReference type="AlphaFoldDB" id="A0A017T013"/>
<dbReference type="eggNOG" id="COG3899">
    <property type="taxonomic scope" value="Bacteria"/>
</dbReference>
<feature type="compositionally biased region" description="Basic and acidic residues" evidence="6">
    <location>
        <begin position="90"/>
        <end position="100"/>
    </location>
</feature>
<evidence type="ECO:0000256" key="6">
    <source>
        <dbReference type="SAM" id="MobiDB-lite"/>
    </source>
</evidence>
<proteinExistence type="predicted"/>
<protein>
    <recommendedName>
        <fullName evidence="1">non-specific serine/threonine protein kinase</fullName>
        <ecNumber evidence="1">2.7.11.1</ecNumber>
    </recommendedName>
</protein>
<dbReference type="PANTHER" id="PTHR43671:SF13">
    <property type="entry name" value="SERINE_THREONINE-PROTEIN KINASE NEK2"/>
    <property type="match status" value="1"/>
</dbReference>
<feature type="domain" description="Protein kinase" evidence="7">
    <location>
        <begin position="1"/>
        <end position="305"/>
    </location>
</feature>
<dbReference type="InterPro" id="IPR000719">
    <property type="entry name" value="Prot_kinase_dom"/>
</dbReference>
<dbReference type="InterPro" id="IPR011009">
    <property type="entry name" value="Kinase-like_dom_sf"/>
</dbReference>